<accession>A0A4Q7NNE3</accession>
<dbReference type="GO" id="GO:0004364">
    <property type="term" value="F:glutathione transferase activity"/>
    <property type="evidence" value="ECO:0007669"/>
    <property type="project" value="TreeGrafter"/>
</dbReference>
<gene>
    <name evidence="3" type="ORF">EV675_2488</name>
</gene>
<dbReference type="CDD" id="cd03039">
    <property type="entry name" value="GST_N_Sigma_like"/>
    <property type="match status" value="1"/>
</dbReference>
<dbReference type="CDD" id="cd03192">
    <property type="entry name" value="GST_C_Sigma_like"/>
    <property type="match status" value="1"/>
</dbReference>
<evidence type="ECO:0000313" key="4">
    <source>
        <dbReference type="Proteomes" id="UP000292445"/>
    </source>
</evidence>
<evidence type="ECO:0000259" key="1">
    <source>
        <dbReference type="PROSITE" id="PS50404"/>
    </source>
</evidence>
<dbReference type="InterPro" id="IPR050213">
    <property type="entry name" value="GST_superfamily"/>
</dbReference>
<dbReference type="InterPro" id="IPR004046">
    <property type="entry name" value="GST_C"/>
</dbReference>
<dbReference type="GO" id="GO:0006749">
    <property type="term" value="P:glutathione metabolic process"/>
    <property type="evidence" value="ECO:0007669"/>
    <property type="project" value="TreeGrafter"/>
</dbReference>
<comment type="caution">
    <text evidence="3">The sequence shown here is derived from an EMBL/GenBank/DDBJ whole genome shotgun (WGS) entry which is preliminary data.</text>
</comment>
<proteinExistence type="predicted"/>
<dbReference type="PANTHER" id="PTHR11571:SF263">
    <property type="entry name" value="GLUTATHIONE S-TRANSFERASE"/>
    <property type="match status" value="1"/>
</dbReference>
<dbReference type="SUPFAM" id="SSF52833">
    <property type="entry name" value="Thioredoxin-like"/>
    <property type="match status" value="1"/>
</dbReference>
<name>A0A4Q7NNE3_9BURK</name>
<keyword evidence="3" id="KW-0808">Transferase</keyword>
<sequence length="236" mass="26497">MTYEFWYWNGIPGRGEFVRLALEAGGIPYRECAREPGVQASDLVADMTADRDSPPFAPPYLVAGDMTISQTANILLFLGERHGLAPADLAGRLWINQIQLTIADMVAEAHDVHHPIASGLYYDEQKAEALRRAGDFRGQRMPKFLGYFERVLARRGDWIGGGDRWTYADLSLYHLVDGLLYAFPRRMATLARDYPGVMALHARVGGLPELRAYLASGRRLPWGDGIFRHYRELDAG</sequence>
<dbReference type="InterPro" id="IPR004045">
    <property type="entry name" value="Glutathione_S-Trfase_N"/>
</dbReference>
<keyword evidence="4" id="KW-1185">Reference proteome</keyword>
<dbReference type="EMBL" id="SGXC01000001">
    <property type="protein sequence ID" value="RZS86446.1"/>
    <property type="molecule type" value="Genomic_DNA"/>
</dbReference>
<evidence type="ECO:0000259" key="2">
    <source>
        <dbReference type="PROSITE" id="PS50405"/>
    </source>
</evidence>
<dbReference type="PROSITE" id="PS50404">
    <property type="entry name" value="GST_NTER"/>
    <property type="match status" value="1"/>
</dbReference>
<dbReference type="OrthoDB" id="6043394at2"/>
<dbReference type="InterPro" id="IPR010987">
    <property type="entry name" value="Glutathione-S-Trfase_C-like"/>
</dbReference>
<dbReference type="Proteomes" id="UP000292445">
    <property type="component" value="Unassembled WGS sequence"/>
</dbReference>
<dbReference type="AlphaFoldDB" id="A0A4Q7NNE3"/>
<dbReference type="Gene3D" id="3.40.30.10">
    <property type="entry name" value="Glutaredoxin"/>
    <property type="match status" value="1"/>
</dbReference>
<organism evidence="3 4">
    <name type="scientific">Pigmentiphaga kullae</name>
    <dbReference type="NCBI Taxonomy" id="151784"/>
    <lineage>
        <taxon>Bacteria</taxon>
        <taxon>Pseudomonadati</taxon>
        <taxon>Pseudomonadota</taxon>
        <taxon>Betaproteobacteria</taxon>
        <taxon>Burkholderiales</taxon>
        <taxon>Alcaligenaceae</taxon>
        <taxon>Pigmentiphaga</taxon>
    </lineage>
</organism>
<dbReference type="SMR" id="A0A4Q7NNE3"/>
<dbReference type="Pfam" id="PF14497">
    <property type="entry name" value="GST_C_3"/>
    <property type="match status" value="1"/>
</dbReference>
<dbReference type="PANTHER" id="PTHR11571">
    <property type="entry name" value="GLUTATHIONE S-TRANSFERASE"/>
    <property type="match status" value="1"/>
</dbReference>
<feature type="domain" description="GST N-terminal" evidence="1">
    <location>
        <begin position="1"/>
        <end position="86"/>
    </location>
</feature>
<reference evidence="3 4" key="1">
    <citation type="submission" date="2019-02" db="EMBL/GenBank/DDBJ databases">
        <title>Genomic Encyclopedia of Type Strains, Phase IV (KMG-IV): sequencing the most valuable type-strain genomes for metagenomic binning, comparative biology and taxonomic classification.</title>
        <authorList>
            <person name="Goeker M."/>
        </authorList>
    </citation>
    <scope>NUCLEOTIDE SEQUENCE [LARGE SCALE GENOMIC DNA]</scope>
    <source>
        <strain evidence="3 4">K24</strain>
    </source>
</reference>
<dbReference type="InterPro" id="IPR036249">
    <property type="entry name" value="Thioredoxin-like_sf"/>
</dbReference>
<dbReference type="Gene3D" id="1.20.1050.10">
    <property type="match status" value="1"/>
</dbReference>
<feature type="domain" description="GST C-terminal" evidence="2">
    <location>
        <begin position="88"/>
        <end position="233"/>
    </location>
</feature>
<dbReference type="RefSeq" id="WP_130357537.1">
    <property type="nucleotide sequence ID" value="NZ_SGXC01000001.1"/>
</dbReference>
<dbReference type="SUPFAM" id="SSF47616">
    <property type="entry name" value="GST C-terminal domain-like"/>
    <property type="match status" value="1"/>
</dbReference>
<evidence type="ECO:0000313" key="3">
    <source>
        <dbReference type="EMBL" id="RZS86446.1"/>
    </source>
</evidence>
<dbReference type="PROSITE" id="PS50405">
    <property type="entry name" value="GST_CTER"/>
    <property type="match status" value="1"/>
</dbReference>
<protein>
    <submittedName>
        <fullName evidence="3">Glutathione S-transferase</fullName>
    </submittedName>
</protein>
<dbReference type="InterPro" id="IPR036282">
    <property type="entry name" value="Glutathione-S-Trfase_C_sf"/>
</dbReference>